<proteinExistence type="predicted"/>
<name>A0ABS1BNS5_9SPHI</name>
<dbReference type="EMBL" id="JAEHFY010000047">
    <property type="protein sequence ID" value="MBK0384543.1"/>
    <property type="molecule type" value="Genomic_DNA"/>
</dbReference>
<protein>
    <recommendedName>
        <fullName evidence="3">Lipoprotein</fullName>
    </recommendedName>
</protein>
<comment type="caution">
    <text evidence="1">The sequence shown here is derived from an EMBL/GenBank/DDBJ whole genome shotgun (WGS) entry which is preliminary data.</text>
</comment>
<evidence type="ECO:0000313" key="1">
    <source>
        <dbReference type="EMBL" id="MBK0384543.1"/>
    </source>
</evidence>
<gene>
    <name evidence="1" type="ORF">I5M32_16405</name>
</gene>
<sequence length="192" mass="22418">MKAKLIQTCFLLTSAFFSCQTTDIKSNNYQEKITLALNEEKKPTIEQSCNYSSEKDTLKQALFPFSFKNFETQKMLKFFSVGTKVDSSKLEFAGEDYEYRIYTFKKENSFISFQVKPKSEWFYIQECVIQNDILNFKNGLKIGMNKNEISNILNIQKPNCDTIKFDLGELSTYYDFIFKNAKLEKVTIIGDE</sequence>
<dbReference type="Proteomes" id="UP000660024">
    <property type="component" value="Unassembled WGS sequence"/>
</dbReference>
<dbReference type="PROSITE" id="PS51257">
    <property type="entry name" value="PROKAR_LIPOPROTEIN"/>
    <property type="match status" value="1"/>
</dbReference>
<reference evidence="1 2" key="1">
    <citation type="submission" date="2020-12" db="EMBL/GenBank/DDBJ databases">
        <title>Bacterial novel species Pedobacter sp. SD-b isolated from soil.</title>
        <authorList>
            <person name="Jung H.-Y."/>
        </authorList>
    </citation>
    <scope>NUCLEOTIDE SEQUENCE [LARGE SCALE GENOMIC DNA]</scope>
    <source>
        <strain evidence="1 2">SD-b</strain>
    </source>
</reference>
<dbReference type="RefSeq" id="WP_200588251.1">
    <property type="nucleotide sequence ID" value="NZ_JAEHFY010000047.1"/>
</dbReference>
<accession>A0ABS1BNS5</accession>
<keyword evidence="2" id="KW-1185">Reference proteome</keyword>
<evidence type="ECO:0008006" key="3">
    <source>
        <dbReference type="Google" id="ProtNLM"/>
    </source>
</evidence>
<evidence type="ECO:0000313" key="2">
    <source>
        <dbReference type="Proteomes" id="UP000660024"/>
    </source>
</evidence>
<organism evidence="1 2">
    <name type="scientific">Pedobacter segetis</name>
    <dbReference type="NCBI Taxonomy" id="2793069"/>
    <lineage>
        <taxon>Bacteria</taxon>
        <taxon>Pseudomonadati</taxon>
        <taxon>Bacteroidota</taxon>
        <taxon>Sphingobacteriia</taxon>
        <taxon>Sphingobacteriales</taxon>
        <taxon>Sphingobacteriaceae</taxon>
        <taxon>Pedobacter</taxon>
    </lineage>
</organism>